<dbReference type="Pfam" id="PF02784">
    <property type="entry name" value="Orn_Arg_deC_N"/>
    <property type="match status" value="1"/>
</dbReference>
<evidence type="ECO:0000256" key="5">
    <source>
        <dbReference type="HAMAP-Rule" id="MF_02120"/>
    </source>
</evidence>
<comment type="cofactor">
    <cofactor evidence="1 5 7 8">
        <name>pyridoxal 5'-phosphate</name>
        <dbReference type="ChEBI" id="CHEBI:597326"/>
    </cofactor>
</comment>
<sequence length="435" mass="45727">MPLTRNERGAALVGGVLLEDLFEPPPGGHEAARFKTPAYVYDLDGLAASARDLAAGFGAAPHLVAYAMKACSGGPILRALRDAGCGATVVSGGELSVALAAGMAPEQIVFNGVAKQAWEIDLALSCGAQGILGLHLESVEEIALVQARARALGRTARVAFRVNPDIDADTHHKVATGHDEAKFGVPLEDLGAAWEEVMRAPEMRLVGLSCHIGSQLTRTAETLRSAELLLGVAAAREASGFRFEYLDFGGGFGVGYGWGGETPPAPRVFAEVLAQAVASSSFAGRRIVIEPGRCVVAEHGVLCAGVVLVKRTRASATPRRWLVLDAGMNDLVRPAMYGAHHRVERMEAASDGAGEGEPFRVVGPVCESSDDFGEHVFGGAPPRRVVIRDAGAYGSTMASEYNGRPLPGEIFLRGGEVVAARKARTPEDWVALQMC</sequence>
<dbReference type="RefSeq" id="WP_044243853.1">
    <property type="nucleotide sequence ID" value="NZ_ASRX01000031.1"/>
</dbReference>
<keyword evidence="4 5" id="KW-0456">Lyase</keyword>
<dbReference type="PANTHER" id="PTHR43727:SF2">
    <property type="entry name" value="GROUP IV DECARBOXYLASE"/>
    <property type="match status" value="1"/>
</dbReference>
<dbReference type="Gene3D" id="3.20.20.10">
    <property type="entry name" value="Alanine racemase"/>
    <property type="match status" value="1"/>
</dbReference>
<evidence type="ECO:0000259" key="9">
    <source>
        <dbReference type="Pfam" id="PF00278"/>
    </source>
</evidence>
<dbReference type="InterPro" id="IPR000183">
    <property type="entry name" value="Orn/DAP/Arg_de-COase"/>
</dbReference>
<feature type="binding site" evidence="5">
    <location>
        <position position="393"/>
    </location>
    <ligand>
        <name>substrate</name>
    </ligand>
</feature>
<feature type="binding site" evidence="5">
    <location>
        <position position="293"/>
    </location>
    <ligand>
        <name>substrate</name>
    </ligand>
</feature>
<dbReference type="AlphaFoldDB" id="A0A017T775"/>
<keyword evidence="5" id="KW-0028">Amino-acid biosynthesis</keyword>
<keyword evidence="5 8" id="KW-0457">Lysine biosynthesis</keyword>
<dbReference type="InterPro" id="IPR029066">
    <property type="entry name" value="PLP-binding_barrel"/>
</dbReference>
<keyword evidence="12" id="KW-1185">Reference proteome</keyword>
<dbReference type="PANTHER" id="PTHR43727">
    <property type="entry name" value="DIAMINOPIMELATE DECARBOXYLASE"/>
    <property type="match status" value="1"/>
</dbReference>
<keyword evidence="3 5" id="KW-0663">Pyridoxal phosphate</keyword>
<evidence type="ECO:0000256" key="8">
    <source>
        <dbReference type="RuleBase" id="RU003738"/>
    </source>
</evidence>
<dbReference type="HAMAP" id="MF_02120">
    <property type="entry name" value="LysA"/>
    <property type="match status" value="1"/>
</dbReference>
<dbReference type="InterPro" id="IPR022644">
    <property type="entry name" value="De-COase2_N"/>
</dbReference>
<dbReference type="FunFam" id="3.20.20.10:FF:000003">
    <property type="entry name" value="Diaminopimelate decarboxylase"/>
    <property type="match status" value="1"/>
</dbReference>
<dbReference type="OrthoDB" id="9802241at2"/>
<reference evidence="11 12" key="1">
    <citation type="submission" date="2013-05" db="EMBL/GenBank/DDBJ databases">
        <title>Genome assembly of Chondromyces apiculatus DSM 436.</title>
        <authorList>
            <person name="Sharma G."/>
            <person name="Khatri I."/>
            <person name="Kaur C."/>
            <person name="Mayilraj S."/>
            <person name="Subramanian S."/>
        </authorList>
    </citation>
    <scope>NUCLEOTIDE SEQUENCE [LARGE SCALE GENOMIC DNA]</scope>
    <source>
        <strain evidence="11 12">DSM 436</strain>
    </source>
</reference>
<feature type="binding site" evidence="5">
    <location>
        <position position="393"/>
    </location>
    <ligand>
        <name>pyridoxal 5'-phosphate</name>
        <dbReference type="ChEBI" id="CHEBI:597326"/>
    </ligand>
</feature>
<evidence type="ECO:0000256" key="6">
    <source>
        <dbReference type="NCBIfam" id="TIGR01048"/>
    </source>
</evidence>
<comment type="caution">
    <text evidence="11">The sequence shown here is derived from an EMBL/GenBank/DDBJ whole genome shotgun (WGS) entry which is preliminary data.</text>
</comment>
<dbReference type="CDD" id="cd06828">
    <property type="entry name" value="PLPDE_III_DapDC"/>
    <property type="match status" value="1"/>
</dbReference>
<dbReference type="InterPro" id="IPR022643">
    <property type="entry name" value="De-COase2_C"/>
</dbReference>
<evidence type="ECO:0000256" key="1">
    <source>
        <dbReference type="ARBA" id="ARBA00001933"/>
    </source>
</evidence>
<comment type="function">
    <text evidence="5">Specifically catalyzes the decarboxylation of meso-diaminopimelate (meso-DAP) to L-lysine.</text>
</comment>
<evidence type="ECO:0000313" key="12">
    <source>
        <dbReference type="Proteomes" id="UP000019678"/>
    </source>
</evidence>
<dbReference type="UniPathway" id="UPA00034">
    <property type="reaction ID" value="UER00027"/>
</dbReference>
<dbReference type="PRINTS" id="PR01181">
    <property type="entry name" value="DAPDCRBXLASE"/>
</dbReference>
<organism evidence="11 12">
    <name type="scientific">Chondromyces apiculatus DSM 436</name>
    <dbReference type="NCBI Taxonomy" id="1192034"/>
    <lineage>
        <taxon>Bacteria</taxon>
        <taxon>Pseudomonadati</taxon>
        <taxon>Myxococcota</taxon>
        <taxon>Polyangia</taxon>
        <taxon>Polyangiales</taxon>
        <taxon>Polyangiaceae</taxon>
        <taxon>Chondromyces</taxon>
    </lineage>
</organism>
<evidence type="ECO:0000256" key="3">
    <source>
        <dbReference type="ARBA" id="ARBA00022898"/>
    </source>
</evidence>
<comment type="subunit">
    <text evidence="5">Homodimer.</text>
</comment>
<feature type="binding site" evidence="5">
    <location>
        <position position="251"/>
    </location>
    <ligand>
        <name>pyridoxal 5'-phosphate</name>
        <dbReference type="ChEBI" id="CHEBI:597326"/>
    </ligand>
</feature>
<dbReference type="EMBL" id="ASRX01000031">
    <property type="protein sequence ID" value="EYF04650.1"/>
    <property type="molecule type" value="Genomic_DNA"/>
</dbReference>
<feature type="domain" description="Orn/DAP/Arg decarboxylase 2 C-terminal" evidence="9">
    <location>
        <begin position="39"/>
        <end position="375"/>
    </location>
</feature>
<evidence type="ECO:0000313" key="11">
    <source>
        <dbReference type="EMBL" id="EYF04650.1"/>
    </source>
</evidence>
<name>A0A017T775_9BACT</name>
<dbReference type="SUPFAM" id="SSF51419">
    <property type="entry name" value="PLP-binding barrel"/>
    <property type="match status" value="1"/>
</dbReference>
<protein>
    <recommendedName>
        <fullName evidence="5 6">Diaminopimelate decarboxylase</fullName>
        <shortName evidence="5">DAP decarboxylase</shortName>
        <shortName evidence="5">DAPDC</shortName>
        <ecNumber evidence="5 6">4.1.1.20</ecNumber>
    </recommendedName>
</protein>
<evidence type="ECO:0000256" key="4">
    <source>
        <dbReference type="ARBA" id="ARBA00023239"/>
    </source>
</evidence>
<comment type="catalytic activity">
    <reaction evidence="5 8">
        <text>meso-2,6-diaminopimelate + H(+) = L-lysine + CO2</text>
        <dbReference type="Rhea" id="RHEA:15101"/>
        <dbReference type="ChEBI" id="CHEBI:15378"/>
        <dbReference type="ChEBI" id="CHEBI:16526"/>
        <dbReference type="ChEBI" id="CHEBI:32551"/>
        <dbReference type="ChEBI" id="CHEBI:57791"/>
        <dbReference type="EC" id="4.1.1.20"/>
    </reaction>
</comment>
<accession>A0A017T775</accession>
<gene>
    <name evidence="5" type="primary">lysA</name>
    <name evidence="11" type="ORF">CAP_4326</name>
</gene>
<dbReference type="PROSITE" id="PS00878">
    <property type="entry name" value="ODR_DC_2_1"/>
    <property type="match status" value="1"/>
</dbReference>
<dbReference type="STRING" id="1192034.CAP_4326"/>
<dbReference type="Gene3D" id="2.40.37.10">
    <property type="entry name" value="Lyase, Ornithine Decarboxylase, Chain A, domain 1"/>
    <property type="match status" value="1"/>
</dbReference>
<dbReference type="eggNOG" id="COG0019">
    <property type="taxonomic scope" value="Bacteria"/>
</dbReference>
<feature type="binding site" evidence="5">
    <location>
        <position position="367"/>
    </location>
    <ligand>
        <name>substrate</name>
    </ligand>
</feature>
<comment type="similarity">
    <text evidence="5">Belongs to the Orn/Lys/Arg decarboxylase class-II family. LysA subfamily.</text>
</comment>
<proteinExistence type="inferred from homology"/>
<dbReference type="SUPFAM" id="SSF50621">
    <property type="entry name" value="Alanine racemase C-terminal domain-like"/>
    <property type="match status" value="1"/>
</dbReference>
<dbReference type="GO" id="GO:0009089">
    <property type="term" value="P:lysine biosynthetic process via diaminopimelate"/>
    <property type="evidence" value="ECO:0007669"/>
    <property type="project" value="UniProtKB-UniRule"/>
</dbReference>
<dbReference type="GO" id="GO:0030170">
    <property type="term" value="F:pyridoxal phosphate binding"/>
    <property type="evidence" value="ECO:0007669"/>
    <property type="project" value="UniProtKB-UniRule"/>
</dbReference>
<feature type="binding site" evidence="5">
    <location>
        <begin position="290"/>
        <end position="293"/>
    </location>
    <ligand>
        <name>pyridoxal 5'-phosphate</name>
        <dbReference type="ChEBI" id="CHEBI:597326"/>
    </ligand>
</feature>
<dbReference type="NCBIfam" id="TIGR01048">
    <property type="entry name" value="lysA"/>
    <property type="match status" value="1"/>
</dbReference>
<feature type="active site" description="Proton donor" evidence="7">
    <location>
        <position position="366"/>
    </location>
</feature>
<dbReference type="GO" id="GO:0008836">
    <property type="term" value="F:diaminopimelate decarboxylase activity"/>
    <property type="evidence" value="ECO:0007669"/>
    <property type="project" value="UniProtKB-UniRule"/>
</dbReference>
<evidence type="ECO:0000256" key="7">
    <source>
        <dbReference type="PIRSR" id="PIRSR600183-50"/>
    </source>
</evidence>
<dbReference type="EC" id="4.1.1.20" evidence="5 6"/>
<feature type="binding site" evidence="5">
    <location>
        <position position="337"/>
    </location>
    <ligand>
        <name>substrate</name>
    </ligand>
</feature>
<comment type="pathway">
    <text evidence="5 8">Amino-acid biosynthesis; L-lysine biosynthesis via DAP pathway; L-lysine from DL-2,6-diaminopimelate: step 1/1.</text>
</comment>
<dbReference type="InterPro" id="IPR002986">
    <property type="entry name" value="DAP_deCOOHase_LysA"/>
</dbReference>
<dbReference type="PRINTS" id="PR01179">
    <property type="entry name" value="ODADCRBXLASE"/>
</dbReference>
<evidence type="ECO:0000256" key="2">
    <source>
        <dbReference type="ARBA" id="ARBA00022793"/>
    </source>
</evidence>
<dbReference type="Pfam" id="PF00278">
    <property type="entry name" value="Orn_DAP_Arg_deC"/>
    <property type="match status" value="1"/>
</dbReference>
<dbReference type="Proteomes" id="UP000019678">
    <property type="component" value="Unassembled WGS sequence"/>
</dbReference>
<evidence type="ECO:0000259" key="10">
    <source>
        <dbReference type="Pfam" id="PF02784"/>
    </source>
</evidence>
<feature type="domain" description="Orn/DAP/Arg decarboxylase 2 N-terminal" evidence="10">
    <location>
        <begin position="55"/>
        <end position="297"/>
    </location>
</feature>
<dbReference type="InterPro" id="IPR009006">
    <property type="entry name" value="Ala_racemase/Decarboxylase_C"/>
</dbReference>
<keyword evidence="2 5" id="KW-0210">Decarboxylase</keyword>
<feature type="binding site" evidence="5">
    <location>
        <position position="333"/>
    </location>
    <ligand>
        <name>substrate</name>
    </ligand>
</feature>
<dbReference type="InterPro" id="IPR022653">
    <property type="entry name" value="De-COase2_pyr-phos_BS"/>
</dbReference>
<feature type="modified residue" description="N6-(pyridoxal phosphate)lysine" evidence="5 7">
    <location>
        <position position="69"/>
    </location>
</feature>